<accession>A0A6P3WWG0</accession>
<feature type="transmembrane region" description="Helical" evidence="3">
    <location>
        <begin position="136"/>
        <end position="159"/>
    </location>
</feature>
<evidence type="ECO:0000256" key="1">
    <source>
        <dbReference type="ARBA" id="ARBA00004141"/>
    </source>
</evidence>
<dbReference type="AlphaFoldDB" id="A0A6P3WWG0"/>
<dbReference type="FunFam" id="1.20.1250.20:FF:000413">
    <property type="entry name" value="Karmoisin, isoform B"/>
    <property type="match status" value="1"/>
</dbReference>
<dbReference type="GeneID" id="106742215"/>
<feature type="transmembrane region" description="Helical" evidence="3">
    <location>
        <begin position="208"/>
        <end position="227"/>
    </location>
</feature>
<dbReference type="RefSeq" id="XP_014470439.1">
    <property type="nucleotide sequence ID" value="XM_014614953.1"/>
</dbReference>
<keyword evidence="3" id="KW-0812">Transmembrane</keyword>
<feature type="transmembrane region" description="Helical" evidence="3">
    <location>
        <begin position="179"/>
        <end position="201"/>
    </location>
</feature>
<dbReference type="KEGG" id="dqu:106742215"/>
<organism evidence="5 6">
    <name type="scientific">Dinoponera quadriceps</name>
    <name type="common">South American ant</name>
    <dbReference type="NCBI Taxonomy" id="609295"/>
    <lineage>
        <taxon>Eukaryota</taxon>
        <taxon>Metazoa</taxon>
        <taxon>Ecdysozoa</taxon>
        <taxon>Arthropoda</taxon>
        <taxon>Hexapoda</taxon>
        <taxon>Insecta</taxon>
        <taxon>Pterygota</taxon>
        <taxon>Neoptera</taxon>
        <taxon>Endopterygota</taxon>
        <taxon>Hymenoptera</taxon>
        <taxon>Apocrita</taxon>
        <taxon>Aculeata</taxon>
        <taxon>Formicoidea</taxon>
        <taxon>Formicidae</taxon>
        <taxon>Ponerinae</taxon>
        <taxon>Ponerini</taxon>
        <taxon>Dinoponera</taxon>
    </lineage>
</organism>
<dbReference type="RefSeq" id="XP_014470436.1">
    <property type="nucleotide sequence ID" value="XM_014614950.1"/>
</dbReference>
<dbReference type="PANTHER" id="PTHR11360">
    <property type="entry name" value="MONOCARBOXYLATE TRANSPORTER"/>
    <property type="match status" value="1"/>
</dbReference>
<dbReference type="InterPro" id="IPR036259">
    <property type="entry name" value="MFS_trans_sf"/>
</dbReference>
<evidence type="ECO:0000313" key="9">
    <source>
        <dbReference type="RefSeq" id="XP_014470439.1"/>
    </source>
</evidence>
<proteinExistence type="predicted"/>
<feature type="domain" description="Major facilitator superfamily (MFS) profile" evidence="4">
    <location>
        <begin position="135"/>
        <end position="532"/>
    </location>
</feature>
<evidence type="ECO:0000259" key="4">
    <source>
        <dbReference type="PROSITE" id="PS50850"/>
    </source>
</evidence>
<feature type="region of interest" description="Disordered" evidence="2">
    <location>
        <begin position="101"/>
        <end position="128"/>
    </location>
</feature>
<dbReference type="SUPFAM" id="SSF103473">
    <property type="entry name" value="MFS general substrate transporter"/>
    <property type="match status" value="1"/>
</dbReference>
<dbReference type="RefSeq" id="XP_014470438.1">
    <property type="nucleotide sequence ID" value="XM_014614952.1"/>
</dbReference>
<dbReference type="GO" id="GO:0016020">
    <property type="term" value="C:membrane"/>
    <property type="evidence" value="ECO:0007669"/>
    <property type="project" value="UniProtKB-SubCell"/>
</dbReference>
<dbReference type="PROSITE" id="PS50850">
    <property type="entry name" value="MFS"/>
    <property type="match status" value="1"/>
</dbReference>
<feature type="transmembrane region" description="Helical" evidence="3">
    <location>
        <begin position="353"/>
        <end position="369"/>
    </location>
</feature>
<dbReference type="Gene3D" id="1.20.1250.20">
    <property type="entry name" value="MFS general substrate transporter like domains"/>
    <property type="match status" value="1"/>
</dbReference>
<name>A0A6P3WWG0_DINQU</name>
<dbReference type="Proteomes" id="UP000515204">
    <property type="component" value="Unplaced"/>
</dbReference>
<evidence type="ECO:0000313" key="5">
    <source>
        <dbReference type="Proteomes" id="UP000515204"/>
    </source>
</evidence>
<keyword evidence="3" id="KW-1133">Transmembrane helix</keyword>
<feature type="transmembrane region" description="Helical" evidence="3">
    <location>
        <begin position="264"/>
        <end position="287"/>
    </location>
</feature>
<feature type="transmembrane region" description="Helical" evidence="3">
    <location>
        <begin position="389"/>
        <end position="405"/>
    </location>
</feature>
<dbReference type="Pfam" id="PF07690">
    <property type="entry name" value="MFS_1"/>
    <property type="match status" value="1"/>
</dbReference>
<keyword evidence="5" id="KW-1185">Reference proteome</keyword>
<sequence>MTIDGEAGGPEDAGDDDFTPGNNNVMPMIYTIDRAEPNSSEESATAAGYVYRAADNDTSGSGETEVNLLLAGTNGQSATVTIDASIGKPRRTDELVQTRTMRTMDHDKSSNGPEEGAGGTTRPTAADPPDGGLRAWMIMIGSFAINGVIFSIINTYSLIYIELQRRLTEAGESEVSSKAALVGSLTIGTTFILSPVAGILTDKFGIQITTFVGGAIASGGLLLSSLIADKVELLYLTYGVMYGLGASLAYTPSLVILGHYFKKYMGLVNGIVTAGSSIFTTLIPYLIEFLLRRFGLEGTLRSLAALTALIMACAILFKPIPVNVPQEDERPKSKARNCMKEIVNVSIWKRKRYVLWASSIPLALFGYFVPYVHIGKFVAMTFKDADGKLPVMCIGITSGIGRLIFGYIADLPKVNRILLQQISFISIGILTMLLPVTKSFVVLLVISLGMGLFDGCFISLLGPIAFDICGRNGATQAIGFLLGMCSIPLTVGPPIAGLLYDHTGTYDLPFLLAGVPPIVGALTMFLIRCVKEDDDRTMSDPCPENPPTKADCQNDKMKSNDLSSVFKVDIKQEKVLETQGKSTGKNMQLSWYRCQDIKQDELEHCKNYDKINVHCRYSESVPLLHHGKTSQYPRTNLFERATRSSILLTF</sequence>
<dbReference type="InterPro" id="IPR020846">
    <property type="entry name" value="MFS_dom"/>
</dbReference>
<protein>
    <submittedName>
        <fullName evidence="6 7">Monocarboxylate transporter 10 isoform X1</fullName>
    </submittedName>
</protein>
<keyword evidence="3" id="KW-0472">Membrane</keyword>
<dbReference type="GO" id="GO:0022857">
    <property type="term" value="F:transmembrane transporter activity"/>
    <property type="evidence" value="ECO:0007669"/>
    <property type="project" value="InterPro"/>
</dbReference>
<evidence type="ECO:0000313" key="8">
    <source>
        <dbReference type="RefSeq" id="XP_014470438.1"/>
    </source>
</evidence>
<dbReference type="PANTHER" id="PTHR11360:SF312">
    <property type="entry name" value="KARMOISIN, ISOFORM B"/>
    <property type="match status" value="1"/>
</dbReference>
<dbReference type="InterPro" id="IPR050327">
    <property type="entry name" value="Proton-linked_MCT"/>
</dbReference>
<dbReference type="InterPro" id="IPR011701">
    <property type="entry name" value="MFS"/>
</dbReference>
<feature type="transmembrane region" description="Helical" evidence="3">
    <location>
        <begin position="299"/>
        <end position="317"/>
    </location>
</feature>
<evidence type="ECO:0000256" key="2">
    <source>
        <dbReference type="SAM" id="MobiDB-lite"/>
    </source>
</evidence>
<evidence type="ECO:0000256" key="3">
    <source>
        <dbReference type="SAM" id="Phobius"/>
    </source>
</evidence>
<evidence type="ECO:0000313" key="7">
    <source>
        <dbReference type="RefSeq" id="XP_014470437.1"/>
    </source>
</evidence>
<feature type="transmembrane region" description="Helical" evidence="3">
    <location>
        <begin position="233"/>
        <end position="257"/>
    </location>
</feature>
<comment type="subcellular location">
    <subcellularLocation>
        <location evidence="1">Membrane</location>
        <topology evidence="1">Multi-pass membrane protein</topology>
    </subcellularLocation>
</comment>
<gene>
    <name evidence="6 7 8 9" type="primary">LOC106742215</name>
</gene>
<feature type="transmembrane region" description="Helical" evidence="3">
    <location>
        <begin position="508"/>
        <end position="527"/>
    </location>
</feature>
<dbReference type="OrthoDB" id="6499973at2759"/>
<feature type="transmembrane region" description="Helical" evidence="3">
    <location>
        <begin position="478"/>
        <end position="496"/>
    </location>
</feature>
<dbReference type="RefSeq" id="XP_014470437.1">
    <property type="nucleotide sequence ID" value="XM_014614951.1"/>
</dbReference>
<evidence type="ECO:0000313" key="6">
    <source>
        <dbReference type="RefSeq" id="XP_014470436.1"/>
    </source>
</evidence>
<reference evidence="6 7" key="1">
    <citation type="submission" date="2025-04" db="UniProtKB">
        <authorList>
            <consortium name="RefSeq"/>
        </authorList>
    </citation>
    <scope>IDENTIFICATION</scope>
</reference>
<dbReference type="CTD" id="45883"/>
<feature type="region of interest" description="Disordered" evidence="2">
    <location>
        <begin position="1"/>
        <end position="25"/>
    </location>
</feature>